<name>A0ABV7ZBM2_9DEIO</name>
<evidence type="ECO:0000259" key="1">
    <source>
        <dbReference type="Pfam" id="PF01370"/>
    </source>
</evidence>
<dbReference type="RefSeq" id="WP_380103018.1">
    <property type="nucleotide sequence ID" value="NZ_JBHRZG010000024.1"/>
</dbReference>
<dbReference type="Pfam" id="PF01370">
    <property type="entry name" value="Epimerase"/>
    <property type="match status" value="1"/>
</dbReference>
<evidence type="ECO:0000313" key="2">
    <source>
        <dbReference type="EMBL" id="MFC3834419.1"/>
    </source>
</evidence>
<proteinExistence type="predicted"/>
<dbReference type="InterPro" id="IPR001509">
    <property type="entry name" value="Epimerase_deHydtase"/>
</dbReference>
<dbReference type="PANTHER" id="PTHR43245">
    <property type="entry name" value="BIFUNCTIONAL POLYMYXIN RESISTANCE PROTEIN ARNA"/>
    <property type="match status" value="1"/>
</dbReference>
<organism evidence="2 3">
    <name type="scientific">Deinococcus rufus</name>
    <dbReference type="NCBI Taxonomy" id="2136097"/>
    <lineage>
        <taxon>Bacteria</taxon>
        <taxon>Thermotogati</taxon>
        <taxon>Deinococcota</taxon>
        <taxon>Deinococci</taxon>
        <taxon>Deinococcales</taxon>
        <taxon>Deinococcaceae</taxon>
        <taxon>Deinococcus</taxon>
    </lineage>
</organism>
<comment type="caution">
    <text evidence="2">The sequence shown here is derived from an EMBL/GenBank/DDBJ whole genome shotgun (WGS) entry which is preliminary data.</text>
</comment>
<dbReference type="EMBL" id="JBHRZG010000024">
    <property type="protein sequence ID" value="MFC3834419.1"/>
    <property type="molecule type" value="Genomic_DNA"/>
</dbReference>
<dbReference type="InterPro" id="IPR036291">
    <property type="entry name" value="NAD(P)-bd_dom_sf"/>
</dbReference>
<dbReference type="InterPro" id="IPR050177">
    <property type="entry name" value="Lipid_A_modif_metabolic_enz"/>
</dbReference>
<dbReference type="SUPFAM" id="SSF51735">
    <property type="entry name" value="NAD(P)-binding Rossmann-fold domains"/>
    <property type="match status" value="1"/>
</dbReference>
<dbReference type="Gene3D" id="3.40.50.720">
    <property type="entry name" value="NAD(P)-binding Rossmann-like Domain"/>
    <property type="match status" value="1"/>
</dbReference>
<dbReference type="PANTHER" id="PTHR43245:SF23">
    <property type="entry name" value="NAD(P)-BINDING DOMAIN-CONTAINING PROTEIN"/>
    <property type="match status" value="1"/>
</dbReference>
<dbReference type="Proteomes" id="UP001595803">
    <property type="component" value="Unassembled WGS sequence"/>
</dbReference>
<protein>
    <submittedName>
        <fullName evidence="2">NAD-dependent epimerase/dehydratase family protein</fullName>
    </submittedName>
</protein>
<reference evidence="3" key="1">
    <citation type="journal article" date="2019" name="Int. J. Syst. Evol. Microbiol.">
        <title>The Global Catalogue of Microorganisms (GCM) 10K type strain sequencing project: providing services to taxonomists for standard genome sequencing and annotation.</title>
        <authorList>
            <consortium name="The Broad Institute Genomics Platform"/>
            <consortium name="The Broad Institute Genome Sequencing Center for Infectious Disease"/>
            <person name="Wu L."/>
            <person name="Ma J."/>
        </authorList>
    </citation>
    <scope>NUCLEOTIDE SEQUENCE [LARGE SCALE GENOMIC DNA]</scope>
    <source>
        <strain evidence="3">CCTCC AB 2017081</strain>
    </source>
</reference>
<feature type="domain" description="NAD-dependent epimerase/dehydratase" evidence="1">
    <location>
        <begin position="6"/>
        <end position="239"/>
    </location>
</feature>
<evidence type="ECO:0000313" key="3">
    <source>
        <dbReference type="Proteomes" id="UP001595803"/>
    </source>
</evidence>
<dbReference type="CDD" id="cd08946">
    <property type="entry name" value="SDR_e"/>
    <property type="match status" value="1"/>
</dbReference>
<accession>A0ABV7ZBM2</accession>
<sequence length="356" mass="38515">MTAQKILVTGTEGYLGSLLAPELLRAGHDVLAVDTGYYKAGWLYHGGDQTPRTLAKDLRHITAADLEGVDAVVHMAELSNDPLGQLLPNITYDINHAGSVRLATLAKAAGVERFVYMSSCSVYGAGGGDVKDETSPVNPQTAYAECKVMVERDVLPLADDTFSPVFLRNATAFGASPRMRFDIVLNNLSGLAATRGEIVMTSDGTPWRPLVHGLDIARAIMCALDAPREAIHGQIFNVGSNEQNYRVREIAEIVAGAFPGCALSFGEPGADTRSYRVNFDKIHSQLPGFSCGWNAERGAQQLAALFAHIGLTREVFESRGFTRLKQLEYLLSTGQIDHDFYWAAPTATPRPLEATS</sequence>
<gene>
    <name evidence="2" type="ORF">ACFOSB_16315</name>
</gene>
<keyword evidence="3" id="KW-1185">Reference proteome</keyword>